<dbReference type="PANTHER" id="PTHR44167:SF24">
    <property type="entry name" value="SERINE_THREONINE-PROTEIN KINASE CHK2"/>
    <property type="match status" value="1"/>
</dbReference>
<dbReference type="EMBL" id="JAPFFF010000005">
    <property type="protein sequence ID" value="KAK8890078.1"/>
    <property type="molecule type" value="Genomic_DNA"/>
</dbReference>
<dbReference type="InterPro" id="IPR000719">
    <property type="entry name" value="Prot_kinase_dom"/>
</dbReference>
<dbReference type="SMART" id="SM00220">
    <property type="entry name" value="S_TKc"/>
    <property type="match status" value="1"/>
</dbReference>
<accession>A0ABR2KG09</accession>
<comment type="caution">
    <text evidence="2">The sequence shown here is derived from an EMBL/GenBank/DDBJ whole genome shotgun (WGS) entry which is preliminary data.</text>
</comment>
<keyword evidence="3" id="KW-1185">Reference proteome</keyword>
<evidence type="ECO:0000313" key="3">
    <source>
        <dbReference type="Proteomes" id="UP001470230"/>
    </source>
</evidence>
<dbReference type="SUPFAM" id="SSF56112">
    <property type="entry name" value="Protein kinase-like (PK-like)"/>
    <property type="match status" value="1"/>
</dbReference>
<dbReference type="InterPro" id="IPR011009">
    <property type="entry name" value="Kinase-like_dom_sf"/>
</dbReference>
<dbReference type="PANTHER" id="PTHR44167">
    <property type="entry name" value="OVARIAN-SPECIFIC SERINE/THREONINE-PROTEIN KINASE LOK-RELATED"/>
    <property type="match status" value="1"/>
</dbReference>
<evidence type="ECO:0000259" key="1">
    <source>
        <dbReference type="PROSITE" id="PS50011"/>
    </source>
</evidence>
<protein>
    <recommendedName>
        <fullName evidence="1">Protein kinase domain-containing protein</fullName>
    </recommendedName>
</protein>
<gene>
    <name evidence="2" type="ORF">M9Y10_034837</name>
</gene>
<dbReference type="PROSITE" id="PS00108">
    <property type="entry name" value="PROTEIN_KINASE_ST"/>
    <property type="match status" value="1"/>
</dbReference>
<name>A0ABR2KG09_9EUKA</name>
<dbReference type="InterPro" id="IPR008271">
    <property type="entry name" value="Ser/Thr_kinase_AS"/>
</dbReference>
<sequence>MNILNSLQNWEKITFEEKTDEATKEFFYASYNGFGQNVFVKKIDLSKDDSNEYQLETKALASLNHYNIIPLIYSDVVNVQIDDSTKQFGVIVLPKIGKYNLCDALANKYKWIVNEGNLITFSFNLISAINHIHSRGFVHRDLKPDNIVIEMIDFDEDKKTFSFQPECFNIIDFGSVYSVIDHINDSDEEKLHEKFNFKKTLEYAPPEFINNLEMTEKYDIYSAGIILFMLVTGHIPFFHYELNSENNSLKYLPTENINELFDAKEWEGISEEMQDLIKSMISFNPKLRPSAKNLLKANIFSGQLTSLDISDDDEGFDSYY</sequence>
<evidence type="ECO:0000313" key="2">
    <source>
        <dbReference type="EMBL" id="KAK8890078.1"/>
    </source>
</evidence>
<feature type="domain" description="Protein kinase" evidence="1">
    <location>
        <begin position="1"/>
        <end position="301"/>
    </location>
</feature>
<dbReference type="Pfam" id="PF00069">
    <property type="entry name" value="Pkinase"/>
    <property type="match status" value="1"/>
</dbReference>
<reference evidence="2 3" key="1">
    <citation type="submission" date="2024-04" db="EMBL/GenBank/DDBJ databases">
        <title>Tritrichomonas musculus Genome.</title>
        <authorList>
            <person name="Alves-Ferreira E."/>
            <person name="Grigg M."/>
            <person name="Lorenzi H."/>
            <person name="Galac M."/>
        </authorList>
    </citation>
    <scope>NUCLEOTIDE SEQUENCE [LARGE SCALE GENOMIC DNA]</scope>
    <source>
        <strain evidence="2 3">EAF2021</strain>
    </source>
</reference>
<dbReference type="PROSITE" id="PS50011">
    <property type="entry name" value="PROTEIN_KINASE_DOM"/>
    <property type="match status" value="1"/>
</dbReference>
<dbReference type="Proteomes" id="UP001470230">
    <property type="component" value="Unassembled WGS sequence"/>
</dbReference>
<proteinExistence type="predicted"/>
<organism evidence="2 3">
    <name type="scientific">Tritrichomonas musculus</name>
    <dbReference type="NCBI Taxonomy" id="1915356"/>
    <lineage>
        <taxon>Eukaryota</taxon>
        <taxon>Metamonada</taxon>
        <taxon>Parabasalia</taxon>
        <taxon>Tritrichomonadida</taxon>
        <taxon>Tritrichomonadidae</taxon>
        <taxon>Tritrichomonas</taxon>
    </lineage>
</organism>
<dbReference type="Gene3D" id="1.10.510.10">
    <property type="entry name" value="Transferase(Phosphotransferase) domain 1"/>
    <property type="match status" value="1"/>
</dbReference>